<evidence type="ECO:0000259" key="2">
    <source>
        <dbReference type="PROSITE" id="PS50975"/>
    </source>
</evidence>
<accession>B8IUI7</accession>
<dbReference type="PROSITE" id="PS50975">
    <property type="entry name" value="ATP_GRASP"/>
    <property type="match status" value="1"/>
</dbReference>
<dbReference type="SUPFAM" id="SSF56059">
    <property type="entry name" value="Glutathione synthetase ATP-binding domain-like"/>
    <property type="match status" value="1"/>
</dbReference>
<dbReference type="RefSeq" id="WP_015928742.1">
    <property type="nucleotide sequence ID" value="NC_011894.1"/>
</dbReference>
<dbReference type="InterPro" id="IPR013815">
    <property type="entry name" value="ATP_grasp_subdomain_1"/>
</dbReference>
<proteinExistence type="predicted"/>
<keyword evidence="4" id="KW-1185">Reference proteome</keyword>
<dbReference type="Gene3D" id="3.30.470.20">
    <property type="entry name" value="ATP-grasp fold, B domain"/>
    <property type="match status" value="1"/>
</dbReference>
<dbReference type="Gene3D" id="3.30.1490.20">
    <property type="entry name" value="ATP-grasp fold, A domain"/>
    <property type="match status" value="1"/>
</dbReference>
<protein>
    <recommendedName>
        <fullName evidence="2">ATP-grasp domain-containing protein</fullName>
    </recommendedName>
</protein>
<dbReference type="GO" id="GO:0005524">
    <property type="term" value="F:ATP binding"/>
    <property type="evidence" value="ECO:0007669"/>
    <property type="project" value="UniProtKB-UniRule"/>
</dbReference>
<dbReference type="Pfam" id="PF02655">
    <property type="entry name" value="ATP-grasp_3"/>
    <property type="match status" value="1"/>
</dbReference>
<dbReference type="HOGENOM" id="CLU_066850_0_0_5"/>
<dbReference type="EMBL" id="CP001349">
    <property type="protein sequence ID" value="ACL57055.1"/>
    <property type="molecule type" value="Genomic_DNA"/>
</dbReference>
<evidence type="ECO:0000256" key="1">
    <source>
        <dbReference type="PROSITE-ProRule" id="PRU00409"/>
    </source>
</evidence>
<name>B8IUI7_METNO</name>
<reference evidence="3 4" key="1">
    <citation type="submission" date="2009-01" db="EMBL/GenBank/DDBJ databases">
        <title>Complete sequence of chromosome of Methylobacterium nodulans ORS 2060.</title>
        <authorList>
            <consortium name="US DOE Joint Genome Institute"/>
            <person name="Lucas S."/>
            <person name="Copeland A."/>
            <person name="Lapidus A."/>
            <person name="Glavina del Rio T."/>
            <person name="Dalin E."/>
            <person name="Tice H."/>
            <person name="Bruce D."/>
            <person name="Goodwin L."/>
            <person name="Pitluck S."/>
            <person name="Sims D."/>
            <person name="Brettin T."/>
            <person name="Detter J.C."/>
            <person name="Han C."/>
            <person name="Larimer F."/>
            <person name="Land M."/>
            <person name="Hauser L."/>
            <person name="Kyrpides N."/>
            <person name="Ivanova N."/>
            <person name="Marx C.J."/>
            <person name="Richardson P."/>
        </authorList>
    </citation>
    <scope>NUCLEOTIDE SEQUENCE [LARGE SCALE GENOMIC DNA]</scope>
    <source>
        <strain evidence="4">LMG 21967 / CNCM I-2342 / ORS 2060</strain>
    </source>
</reference>
<dbReference type="InterPro" id="IPR011761">
    <property type="entry name" value="ATP-grasp"/>
</dbReference>
<dbReference type="GO" id="GO:0046872">
    <property type="term" value="F:metal ion binding"/>
    <property type="evidence" value="ECO:0007669"/>
    <property type="project" value="InterPro"/>
</dbReference>
<dbReference type="OrthoDB" id="7625478at2"/>
<feature type="domain" description="ATP-grasp" evidence="2">
    <location>
        <begin position="119"/>
        <end position="172"/>
    </location>
</feature>
<dbReference type="STRING" id="460265.Mnod_2070"/>
<evidence type="ECO:0000313" key="4">
    <source>
        <dbReference type="Proteomes" id="UP000008207"/>
    </source>
</evidence>
<dbReference type="AlphaFoldDB" id="B8IUI7"/>
<dbReference type="Proteomes" id="UP000008207">
    <property type="component" value="Chromosome"/>
</dbReference>
<dbReference type="eggNOG" id="COG2232">
    <property type="taxonomic scope" value="Bacteria"/>
</dbReference>
<sequence>MKRAMILAEGFRLQYRVLRCAINHFDEVYVLGASDADVLRYSRFCTKFFPFRGSFSDVNEDDIAIINRVCAEYAIDMVLPSCGETTRLLSTYGHLFDRPHYPVPSRETFDVLDDKWKFANACTTLGVPVPRTQKFDTVEDLRREVVLGRLTFPLILKPASMWGSFGVQRIDSAAQLPSRLEYSPIICQNYVPGDDLSAFYLCRSRRILTSFSYCRTSSKLRGLRVAQIDRYVGALVEHFRYDGTIGFDVRREPDGRIAFIECNPRFWYRMDVAMVAGLNFVALGCQMRDDETKPDSGDIEVRSPRSLCSNLLTPWRLNRVERAYLGYIVRDPAITAWAAFRSALGANRLASGQQL</sequence>
<gene>
    <name evidence="3" type="ordered locus">Mnod_2070</name>
</gene>
<organism evidence="3 4">
    <name type="scientific">Methylobacterium nodulans (strain LMG 21967 / CNCM I-2342 / ORS 2060)</name>
    <dbReference type="NCBI Taxonomy" id="460265"/>
    <lineage>
        <taxon>Bacteria</taxon>
        <taxon>Pseudomonadati</taxon>
        <taxon>Pseudomonadota</taxon>
        <taxon>Alphaproteobacteria</taxon>
        <taxon>Hyphomicrobiales</taxon>
        <taxon>Methylobacteriaceae</taxon>
        <taxon>Methylobacterium</taxon>
    </lineage>
</organism>
<dbReference type="InterPro" id="IPR003806">
    <property type="entry name" value="ATP-grasp_PylC-type"/>
</dbReference>
<dbReference type="KEGG" id="mno:Mnod_2070"/>
<evidence type="ECO:0000313" key="3">
    <source>
        <dbReference type="EMBL" id="ACL57055.1"/>
    </source>
</evidence>
<keyword evidence="1" id="KW-0547">Nucleotide-binding</keyword>
<keyword evidence="1" id="KW-0067">ATP-binding</keyword>